<accession>A0A085MTV3</accession>
<dbReference type="EMBL" id="KL367655">
    <property type="protein sequence ID" value="KFD60649.1"/>
    <property type="molecule type" value="Genomic_DNA"/>
</dbReference>
<reference evidence="4 5" key="1">
    <citation type="journal article" date="2014" name="Nat. Genet.">
        <title>Genome and transcriptome of the porcine whipworm Trichuris suis.</title>
        <authorList>
            <person name="Jex A.R."/>
            <person name="Nejsum P."/>
            <person name="Schwarz E.M."/>
            <person name="Hu L."/>
            <person name="Young N.D."/>
            <person name="Hall R.S."/>
            <person name="Korhonen P.K."/>
            <person name="Liao S."/>
            <person name="Thamsborg S."/>
            <person name="Xia J."/>
            <person name="Xu P."/>
            <person name="Wang S."/>
            <person name="Scheerlinck J.P."/>
            <person name="Hofmann A."/>
            <person name="Sternberg P.W."/>
            <person name="Wang J."/>
            <person name="Gasser R.B."/>
        </authorList>
    </citation>
    <scope>NUCLEOTIDE SEQUENCE [LARGE SCALE GENOMIC DNA]</scope>
    <source>
        <strain evidence="4">DCEP-RM93F</strain>
        <strain evidence="3">DCEP-RM93M</strain>
    </source>
</reference>
<keyword evidence="5" id="KW-1185">Reference proteome</keyword>
<dbReference type="Proteomes" id="UP000030758">
    <property type="component" value="Unassembled WGS sequence"/>
</dbReference>
<evidence type="ECO:0000256" key="1">
    <source>
        <dbReference type="SAM" id="MobiDB-lite"/>
    </source>
</evidence>
<sequence>MAKKTTGTPASDGTCPPASTSQPLVSMALPVPPFMPGDIELWFARLHLFFQHRRIQDEPTILELTLSALPEASLSHLRDFILLADREPAPFTVFKRLCLQRLGESEDQQIRQALTFEQLADRPPSVFLRHLQQLLPRAPADTENPILRQLFLTRLPTHLQSALLPFRDKPLPELASLADQMLALQTPLEHAAAAQDLTRRLDRLERLVQQLTVNIDSRPLACRSS</sequence>
<name>A0A085MTV3_9BILA</name>
<evidence type="ECO:0000313" key="3">
    <source>
        <dbReference type="EMBL" id="KFD46743.1"/>
    </source>
</evidence>
<dbReference type="PANTHER" id="PTHR33327:SF3">
    <property type="entry name" value="RNA-DIRECTED DNA POLYMERASE"/>
    <property type="match status" value="1"/>
</dbReference>
<evidence type="ECO:0000313" key="4">
    <source>
        <dbReference type="EMBL" id="KFD60649.1"/>
    </source>
</evidence>
<evidence type="ECO:0000313" key="5">
    <source>
        <dbReference type="Proteomes" id="UP000030764"/>
    </source>
</evidence>
<dbReference type="InterPro" id="IPR055469">
    <property type="entry name" value="DUF7041"/>
</dbReference>
<dbReference type="Pfam" id="PF23055">
    <property type="entry name" value="DUF7041"/>
    <property type="match status" value="1"/>
</dbReference>
<proteinExistence type="predicted"/>
<dbReference type="PANTHER" id="PTHR33327">
    <property type="entry name" value="ENDONUCLEASE"/>
    <property type="match status" value="1"/>
</dbReference>
<protein>
    <recommendedName>
        <fullName evidence="2">DUF7041 domain-containing protein</fullName>
    </recommendedName>
</protein>
<dbReference type="EMBL" id="KL363355">
    <property type="protein sequence ID" value="KFD46743.1"/>
    <property type="molecule type" value="Genomic_DNA"/>
</dbReference>
<dbReference type="Proteomes" id="UP000030764">
    <property type="component" value="Unassembled WGS sequence"/>
</dbReference>
<organism evidence="4">
    <name type="scientific">Trichuris suis</name>
    <name type="common">pig whipworm</name>
    <dbReference type="NCBI Taxonomy" id="68888"/>
    <lineage>
        <taxon>Eukaryota</taxon>
        <taxon>Metazoa</taxon>
        <taxon>Ecdysozoa</taxon>
        <taxon>Nematoda</taxon>
        <taxon>Enoplea</taxon>
        <taxon>Dorylaimia</taxon>
        <taxon>Trichinellida</taxon>
        <taxon>Trichuridae</taxon>
        <taxon>Trichuris</taxon>
    </lineage>
</organism>
<feature type="domain" description="DUF7041" evidence="2">
    <location>
        <begin position="31"/>
        <end position="114"/>
    </location>
</feature>
<gene>
    <name evidence="3" type="ORF">M513_12370</name>
    <name evidence="4" type="ORF">M514_12370</name>
</gene>
<dbReference type="AlphaFoldDB" id="A0A085MTV3"/>
<feature type="region of interest" description="Disordered" evidence="1">
    <location>
        <begin position="1"/>
        <end position="22"/>
    </location>
</feature>
<evidence type="ECO:0000259" key="2">
    <source>
        <dbReference type="Pfam" id="PF23055"/>
    </source>
</evidence>